<evidence type="ECO:0000313" key="2">
    <source>
        <dbReference type="Proteomes" id="UP001162501"/>
    </source>
</evidence>
<reference evidence="1" key="1">
    <citation type="submission" date="2023-05" db="EMBL/GenBank/DDBJ databases">
        <authorList>
            <consortium name="ELIXIR-Norway"/>
        </authorList>
    </citation>
    <scope>NUCLEOTIDE SEQUENCE</scope>
</reference>
<protein>
    <submittedName>
        <fullName evidence="1">Uncharacterized protein</fullName>
    </submittedName>
</protein>
<dbReference type="EMBL" id="OX596088">
    <property type="protein sequence ID" value="CAN0511959.1"/>
    <property type="molecule type" value="Genomic_DNA"/>
</dbReference>
<name>A0AC59ZU52_RANTA</name>
<dbReference type="Proteomes" id="UP001162501">
    <property type="component" value="Chromosome 4"/>
</dbReference>
<proteinExistence type="predicted"/>
<evidence type="ECO:0000313" key="1">
    <source>
        <dbReference type="EMBL" id="CAN0511959.1"/>
    </source>
</evidence>
<reference evidence="1" key="2">
    <citation type="submission" date="2025-03" db="EMBL/GenBank/DDBJ databases">
        <authorList>
            <consortium name="ELIXIR-Norway"/>
            <consortium name="Elixir Norway"/>
        </authorList>
    </citation>
    <scope>NUCLEOTIDE SEQUENCE</scope>
</reference>
<accession>A0AC59ZU52</accession>
<organism evidence="1 2">
    <name type="scientific">Rangifer tarandus platyrhynchus</name>
    <name type="common">Svalbard reindeer</name>
    <dbReference type="NCBI Taxonomy" id="3082113"/>
    <lineage>
        <taxon>Eukaryota</taxon>
        <taxon>Metazoa</taxon>
        <taxon>Chordata</taxon>
        <taxon>Craniata</taxon>
        <taxon>Vertebrata</taxon>
        <taxon>Euteleostomi</taxon>
        <taxon>Mammalia</taxon>
        <taxon>Eutheria</taxon>
        <taxon>Laurasiatheria</taxon>
        <taxon>Artiodactyla</taxon>
        <taxon>Ruminantia</taxon>
        <taxon>Pecora</taxon>
        <taxon>Cervidae</taxon>
        <taxon>Odocoileinae</taxon>
        <taxon>Rangifer</taxon>
    </lineage>
</organism>
<gene>
    <name evidence="1" type="ORF">MRATA1EN22A_LOCUS23132</name>
</gene>
<sequence length="271" mass="29101">MNKTRRGKPLGGGGDNELHPPHPPPRPITAKELRSQVSLSRPSLYLLSGVTSERRPEAGAGAPTAPEPQGMRRDCAFSIRPGARRPRPPAVQPRGAQHRPAARCGVPGHPPGGARTHLRRHRSVWVVAGGCAPPPPPRLGCRRLALPRTAPRGRSTSSSGLRPPPWSGQSPERQRRGQDPRPARQTLAHTRRECVVCAYVCGSVGSVLRRVAGAARPPTRRPSTALRHARRLWAGPTSPNRQAVEAELAQAVQWRVTGGAQRAPAGPLIEV</sequence>